<proteinExistence type="predicted"/>
<dbReference type="Pfam" id="PF10079">
    <property type="entry name" value="Rossmann-like_BshC"/>
    <property type="match status" value="1"/>
</dbReference>
<evidence type="ECO:0000313" key="4">
    <source>
        <dbReference type="EMBL" id="QEC70534.1"/>
    </source>
</evidence>
<feature type="domain" description="Bacillithiol biosynthesis BshC N-terminal Rossmann-like" evidence="2">
    <location>
        <begin position="45"/>
        <end position="422"/>
    </location>
</feature>
<dbReference type="InterPro" id="IPR055399">
    <property type="entry name" value="CC_BshC"/>
</dbReference>
<dbReference type="EMBL" id="CP042434">
    <property type="protein sequence ID" value="QEC70534.1"/>
    <property type="molecule type" value="Genomic_DNA"/>
</dbReference>
<evidence type="ECO:0000313" key="5">
    <source>
        <dbReference type="Proteomes" id="UP000321291"/>
    </source>
</evidence>
<gene>
    <name evidence="4" type="primary">bshC</name>
    <name evidence="4" type="ORF">FSB73_01235</name>
</gene>
<dbReference type="InterPro" id="IPR011199">
    <property type="entry name" value="Bacillithiol_biosynth_BshC"/>
</dbReference>
<dbReference type="AlphaFoldDB" id="A0A5B8VGA6"/>
<accession>A0A5B8VGA6</accession>
<keyword evidence="1" id="KW-0436">Ligase</keyword>
<dbReference type="GO" id="GO:0016874">
    <property type="term" value="F:ligase activity"/>
    <property type="evidence" value="ECO:0007669"/>
    <property type="project" value="UniProtKB-KW"/>
</dbReference>
<dbReference type="Pfam" id="PF24850">
    <property type="entry name" value="CC_BshC"/>
    <property type="match status" value="1"/>
</dbReference>
<protein>
    <submittedName>
        <fullName evidence="4">Bacillithiol biosynthesis cysteine-adding enzyme BshC</fullName>
    </submittedName>
</protein>
<dbReference type="NCBIfam" id="TIGR03998">
    <property type="entry name" value="thiol_BshC"/>
    <property type="match status" value="1"/>
</dbReference>
<evidence type="ECO:0000259" key="3">
    <source>
        <dbReference type="Pfam" id="PF24850"/>
    </source>
</evidence>
<evidence type="ECO:0000256" key="1">
    <source>
        <dbReference type="ARBA" id="ARBA00022598"/>
    </source>
</evidence>
<evidence type="ECO:0000259" key="2">
    <source>
        <dbReference type="Pfam" id="PF10079"/>
    </source>
</evidence>
<name>A0A5B8VGA6_9BACT</name>
<organism evidence="4 5">
    <name type="scientific">Arachidicoccus ginsenosidivorans</name>
    <dbReference type="NCBI Taxonomy" id="496057"/>
    <lineage>
        <taxon>Bacteria</taxon>
        <taxon>Pseudomonadati</taxon>
        <taxon>Bacteroidota</taxon>
        <taxon>Chitinophagia</taxon>
        <taxon>Chitinophagales</taxon>
        <taxon>Chitinophagaceae</taxon>
        <taxon>Arachidicoccus</taxon>
    </lineage>
</organism>
<dbReference type="KEGG" id="agi:FSB73_01235"/>
<reference evidence="4 5" key="1">
    <citation type="journal article" date="2017" name="Int. J. Syst. Evol. Microbiol.">
        <title>Arachidicoccus ginsenosidivorans sp. nov., with ginsenoside-converting activity isolated from ginseng cultivating soil.</title>
        <authorList>
            <person name="Siddiqi M.Z."/>
            <person name="Aslam Z."/>
            <person name="Im W.T."/>
        </authorList>
    </citation>
    <scope>NUCLEOTIDE SEQUENCE [LARGE SCALE GENOMIC DNA]</scope>
    <source>
        <strain evidence="4 5">Gsoil 809</strain>
    </source>
</reference>
<feature type="domain" description="Bacillithiol biosynthesis BshC C-terminal coiled-coil" evidence="3">
    <location>
        <begin position="424"/>
        <end position="579"/>
    </location>
</feature>
<dbReference type="InterPro" id="IPR055398">
    <property type="entry name" value="Rossmann-like_BshC"/>
</dbReference>
<keyword evidence="5" id="KW-1185">Reference proteome</keyword>
<sequence length="592" mass="67115">MSRRLSACKAKVLNMAVDKTTANIKEVNLEDCKDCTKGPFMDYADTNYFSKIVLDYLNGAPALRSFYAHYPDKSGLASALRLKEGFPVQNRKTLVENLRRHYGDGPHPDNNVDRPVLQSYPKVQANIEALLSENTFSITTAHQPNIFGGPLYLIYKILHVIQLAEELNVQYKEQGKYFVPFYYMGSEDADLEEIGQMQVNGKRYIWQTDQTGPVGRMKVDKPLLGLIDELSGQIGVEVYGPEFIQLLKDAYQPGRLIQEATFAFIHQLFGRYGLLILMPDDRKLKERFEPVVLKELATGFSHKAVEKTSAAIKKAGYKVQTHGRPINLFYQQGNHRERIIKENELFYIEGQESPKTWTEIEQEVKEKADLFSGNVVLRGPFQETILPDIAFVGGGGELAYWLEMKGVYEAIDLPYPVLLLRNSFMLIGQKEKALMDKLGLQPITLFKPLHVIQDTLLQKMGAAIDLDNELMALEAIYEKMGQKATIVDTTLSVHTKAIGTIAKNKASRLLTKMKTAQRKKLAIETRQIKKLKEKLFPADSLQERTENIAGFYAQYGSAILDLIKTASQTTRQQFGIVYLPEPAQWDRQDMVI</sequence>
<dbReference type="Proteomes" id="UP000321291">
    <property type="component" value="Chromosome"/>
</dbReference>